<evidence type="ECO:0000259" key="1">
    <source>
        <dbReference type="Pfam" id="PF01243"/>
    </source>
</evidence>
<dbReference type="Gene3D" id="2.30.110.10">
    <property type="entry name" value="Electron Transport, Fmn-binding Protein, Chain A"/>
    <property type="match status" value="1"/>
</dbReference>
<comment type="caution">
    <text evidence="2">The sequence shown here is derived from an EMBL/GenBank/DDBJ whole genome shotgun (WGS) entry which is preliminary data.</text>
</comment>
<evidence type="ECO:0000313" key="3">
    <source>
        <dbReference type="Proteomes" id="UP000309992"/>
    </source>
</evidence>
<sequence length="171" mass="19281">MTTTPKTTREGVAFAELRQDVAAIIGDIGYCTMTTVDRHGRPRSRVLIAVWELDDEVPVGWLGTFPTPVKVDHLAHNPHVTTSYWSPSQDVVAVDSVAAWTDDPEVSRHVWELYRRGSPAGCGYDPARFWRGPGDPGFRVLRLDPWRIQVLRGRDLARGVPARIWRGEERP</sequence>
<gene>
    <name evidence="2" type="ORF">FCN18_19465</name>
</gene>
<dbReference type="InterPro" id="IPR011576">
    <property type="entry name" value="Pyridox_Oxase_N"/>
</dbReference>
<dbReference type="PANTHER" id="PTHR34818:SF1">
    <property type="entry name" value="PROTEIN BLI-3"/>
    <property type="match status" value="1"/>
</dbReference>
<dbReference type="EMBL" id="SWMS01000010">
    <property type="protein sequence ID" value="TKG69670.1"/>
    <property type="molecule type" value="Genomic_DNA"/>
</dbReference>
<organism evidence="2 3">
    <name type="scientific">Prauserella endophytica</name>
    <dbReference type="NCBI Taxonomy" id="1592324"/>
    <lineage>
        <taxon>Bacteria</taxon>
        <taxon>Bacillati</taxon>
        <taxon>Actinomycetota</taxon>
        <taxon>Actinomycetes</taxon>
        <taxon>Pseudonocardiales</taxon>
        <taxon>Pseudonocardiaceae</taxon>
        <taxon>Prauserella</taxon>
        <taxon>Prauserella coralliicola group</taxon>
    </lineage>
</organism>
<reference evidence="2 3" key="1">
    <citation type="journal article" date="2015" name="Antonie Van Leeuwenhoek">
        <title>Prauserella endophytica sp. nov., an endophytic actinobacterium isolated from Tamarix taklamakanensis.</title>
        <authorList>
            <person name="Liu J.M."/>
            <person name="Habden X."/>
            <person name="Guo L."/>
            <person name="Tuo L."/>
            <person name="Jiang Z.K."/>
            <person name="Liu S.W."/>
            <person name="Liu X.F."/>
            <person name="Chen L."/>
            <person name="Li R.F."/>
            <person name="Zhang Y.Q."/>
            <person name="Sun C.H."/>
        </authorList>
    </citation>
    <scope>NUCLEOTIDE SEQUENCE [LARGE SCALE GENOMIC DNA]</scope>
    <source>
        <strain evidence="2 3">CGMCC 4.7182</strain>
    </source>
</reference>
<dbReference type="InterPro" id="IPR012349">
    <property type="entry name" value="Split_barrel_FMN-bd"/>
</dbReference>
<evidence type="ECO:0000313" key="2">
    <source>
        <dbReference type="EMBL" id="TKG69670.1"/>
    </source>
</evidence>
<dbReference type="PANTHER" id="PTHR34818">
    <property type="entry name" value="PROTEIN BLI-3"/>
    <property type="match status" value="1"/>
</dbReference>
<dbReference type="SUPFAM" id="SSF50475">
    <property type="entry name" value="FMN-binding split barrel"/>
    <property type="match status" value="1"/>
</dbReference>
<proteinExistence type="predicted"/>
<dbReference type="InterPro" id="IPR052917">
    <property type="entry name" value="Stress-Dev_Protein"/>
</dbReference>
<dbReference type="RefSeq" id="WP_137095775.1">
    <property type="nucleotide sequence ID" value="NZ_SWMS01000010.1"/>
</dbReference>
<dbReference type="Pfam" id="PF01243">
    <property type="entry name" value="PNPOx_N"/>
    <property type="match status" value="1"/>
</dbReference>
<keyword evidence="3" id="KW-1185">Reference proteome</keyword>
<feature type="domain" description="Pyridoxamine 5'-phosphate oxidase N-terminal" evidence="1">
    <location>
        <begin position="19"/>
        <end position="149"/>
    </location>
</feature>
<name>A0ABY2S367_9PSEU</name>
<accession>A0ABY2S367</accession>
<dbReference type="Proteomes" id="UP000309992">
    <property type="component" value="Unassembled WGS sequence"/>
</dbReference>
<protein>
    <submittedName>
        <fullName evidence="2">Pyridoxamine 5'-phosphate oxidase family protein</fullName>
    </submittedName>
</protein>